<keyword evidence="5 6" id="KW-0472">Membrane</keyword>
<evidence type="ECO:0000256" key="6">
    <source>
        <dbReference type="SAM" id="Phobius"/>
    </source>
</evidence>
<keyword evidence="3 6" id="KW-0812">Transmembrane</keyword>
<feature type="transmembrane region" description="Helical" evidence="6">
    <location>
        <begin position="280"/>
        <end position="302"/>
    </location>
</feature>
<organism evidence="7">
    <name type="scientific">uncultured Campylobacterales bacterium</name>
    <dbReference type="NCBI Taxonomy" id="352960"/>
    <lineage>
        <taxon>Bacteria</taxon>
        <taxon>Pseudomonadati</taxon>
        <taxon>Campylobacterota</taxon>
        <taxon>Epsilonproteobacteria</taxon>
        <taxon>Campylobacterales</taxon>
        <taxon>environmental samples</taxon>
    </lineage>
</organism>
<reference evidence="7" key="1">
    <citation type="submission" date="2020-01" db="EMBL/GenBank/DDBJ databases">
        <authorList>
            <person name="Meier V. D."/>
            <person name="Meier V D."/>
        </authorList>
    </citation>
    <scope>NUCLEOTIDE SEQUENCE</scope>
    <source>
        <strain evidence="7">HLG_WM_MAG_12</strain>
    </source>
</reference>
<evidence type="ECO:0000256" key="5">
    <source>
        <dbReference type="ARBA" id="ARBA00023136"/>
    </source>
</evidence>
<evidence type="ECO:0000313" key="7">
    <source>
        <dbReference type="EMBL" id="CAA6802830.1"/>
    </source>
</evidence>
<dbReference type="PANTHER" id="PTHR36838:SF1">
    <property type="entry name" value="SLR1864 PROTEIN"/>
    <property type="match status" value="1"/>
</dbReference>
<keyword evidence="2" id="KW-0813">Transport</keyword>
<feature type="transmembrane region" description="Helical" evidence="6">
    <location>
        <begin position="253"/>
        <end position="273"/>
    </location>
</feature>
<protein>
    <submittedName>
        <fullName evidence="7">Permease</fullName>
    </submittedName>
</protein>
<feature type="transmembrane region" description="Helical" evidence="6">
    <location>
        <begin position="61"/>
        <end position="82"/>
    </location>
</feature>
<dbReference type="Pfam" id="PF01758">
    <property type="entry name" value="SBF"/>
    <property type="match status" value="1"/>
</dbReference>
<dbReference type="InterPro" id="IPR038770">
    <property type="entry name" value="Na+/solute_symporter_sf"/>
</dbReference>
<comment type="subcellular location">
    <subcellularLocation>
        <location evidence="1">Endomembrane system</location>
        <topology evidence="1">Multi-pass membrane protein</topology>
    </subcellularLocation>
</comment>
<evidence type="ECO:0000256" key="2">
    <source>
        <dbReference type="ARBA" id="ARBA00022448"/>
    </source>
</evidence>
<dbReference type="Gene3D" id="1.20.1530.20">
    <property type="match status" value="1"/>
</dbReference>
<proteinExistence type="predicted"/>
<dbReference type="PANTHER" id="PTHR36838">
    <property type="entry name" value="AUXIN EFFLUX CARRIER FAMILY PROTEIN"/>
    <property type="match status" value="1"/>
</dbReference>
<feature type="transmembrane region" description="Helical" evidence="6">
    <location>
        <begin position="152"/>
        <end position="170"/>
    </location>
</feature>
<keyword evidence="4 6" id="KW-1133">Transmembrane helix</keyword>
<feature type="transmembrane region" description="Helical" evidence="6">
    <location>
        <begin position="216"/>
        <end position="238"/>
    </location>
</feature>
<sequence>MEIFYELAIKICFLYSFIFMGFVMTKVFDLKLHDTSKMLIYLVAPVVVFFGGYNVDINVSVLFAPVLLFFIFTFILYFSFYLLKLLGRGENKRILSYVCASTNAGYLGIPIAIFIFDEASIYILSCVGIMMATSSVGVYLISRGKYSLKQSLINTFSIPLIYMVLLGLVLNYNEVKLPETILMYENYFKYSYSFLGMFIAGIALGQIKKIEFDKFFIFWSLFFSYIIWPVVVFGVIYIDGLFLDLLYPELEKVFILISILPMAAVVIPYASIFNYNVDKIAFTLVINTLFAVLYLPVMIYLLGLS</sequence>
<feature type="transmembrane region" description="Helical" evidence="6">
    <location>
        <begin position="190"/>
        <end position="207"/>
    </location>
</feature>
<feature type="transmembrane region" description="Helical" evidence="6">
    <location>
        <begin position="94"/>
        <end position="115"/>
    </location>
</feature>
<feature type="transmembrane region" description="Helical" evidence="6">
    <location>
        <begin position="7"/>
        <end position="27"/>
    </location>
</feature>
<feature type="transmembrane region" description="Helical" evidence="6">
    <location>
        <begin position="39"/>
        <end position="55"/>
    </location>
</feature>
<feature type="transmembrane region" description="Helical" evidence="6">
    <location>
        <begin position="121"/>
        <end position="140"/>
    </location>
</feature>
<gene>
    <name evidence="7" type="ORF">HELGO_WM2592</name>
</gene>
<accession>A0A6S6S066</accession>
<evidence type="ECO:0000256" key="1">
    <source>
        <dbReference type="ARBA" id="ARBA00004127"/>
    </source>
</evidence>
<evidence type="ECO:0000256" key="4">
    <source>
        <dbReference type="ARBA" id="ARBA00022989"/>
    </source>
</evidence>
<name>A0A6S6S066_9BACT</name>
<dbReference type="GO" id="GO:0016020">
    <property type="term" value="C:membrane"/>
    <property type="evidence" value="ECO:0007669"/>
    <property type="project" value="InterPro"/>
</dbReference>
<dbReference type="InterPro" id="IPR002657">
    <property type="entry name" value="BilAc:Na_symport/Acr3"/>
</dbReference>
<dbReference type="EMBL" id="CACVAW010000010">
    <property type="protein sequence ID" value="CAA6802830.1"/>
    <property type="molecule type" value="Genomic_DNA"/>
</dbReference>
<evidence type="ECO:0000256" key="3">
    <source>
        <dbReference type="ARBA" id="ARBA00022692"/>
    </source>
</evidence>
<dbReference type="GO" id="GO:0012505">
    <property type="term" value="C:endomembrane system"/>
    <property type="evidence" value="ECO:0007669"/>
    <property type="project" value="UniProtKB-SubCell"/>
</dbReference>
<dbReference type="AlphaFoldDB" id="A0A6S6S066"/>